<keyword evidence="1" id="KW-0732">Signal</keyword>
<gene>
    <name evidence="2" type="ORF">INT47_010254</name>
</gene>
<feature type="signal peptide" evidence="1">
    <location>
        <begin position="1"/>
        <end position="19"/>
    </location>
</feature>
<dbReference type="AlphaFoldDB" id="A0A8H7RF38"/>
<evidence type="ECO:0000313" key="3">
    <source>
        <dbReference type="Proteomes" id="UP000603453"/>
    </source>
</evidence>
<protein>
    <submittedName>
        <fullName evidence="2">Uncharacterized protein</fullName>
    </submittedName>
</protein>
<organism evidence="2 3">
    <name type="scientific">Mucor saturninus</name>
    <dbReference type="NCBI Taxonomy" id="64648"/>
    <lineage>
        <taxon>Eukaryota</taxon>
        <taxon>Fungi</taxon>
        <taxon>Fungi incertae sedis</taxon>
        <taxon>Mucoromycota</taxon>
        <taxon>Mucoromycotina</taxon>
        <taxon>Mucoromycetes</taxon>
        <taxon>Mucorales</taxon>
        <taxon>Mucorineae</taxon>
        <taxon>Mucoraceae</taxon>
        <taxon>Mucor</taxon>
    </lineage>
</organism>
<evidence type="ECO:0000313" key="2">
    <source>
        <dbReference type="EMBL" id="KAG2208558.1"/>
    </source>
</evidence>
<proteinExistence type="predicted"/>
<feature type="chain" id="PRO_5034319012" evidence="1">
    <location>
        <begin position="20"/>
        <end position="196"/>
    </location>
</feature>
<evidence type="ECO:0000256" key="1">
    <source>
        <dbReference type="SAM" id="SignalP"/>
    </source>
</evidence>
<sequence length="196" mass="22586">MHFLLWSLVLFQAIFLVRGNILSDIITVVENGQTLYNWFSSTFLKNEYDQLLTASSYSDGGSVWLVTIGTEDGHVLYNLMLDKRNGQSNPGDCLRNAARNAYNHNQKWSQLESSLDSCVDFLGTYQKKAHVTAGQPWYTTTTCQHRTFRICTNRRDIYISYSLQGELDWTTSTLNTWDRDNSKICENNNRRCNEGK</sequence>
<name>A0A8H7RF38_9FUNG</name>
<reference evidence="2" key="1">
    <citation type="submission" date="2020-12" db="EMBL/GenBank/DDBJ databases">
        <title>Metabolic potential, ecology and presence of endohyphal bacteria is reflected in genomic diversity of Mucoromycotina.</title>
        <authorList>
            <person name="Muszewska A."/>
            <person name="Okrasinska A."/>
            <person name="Steczkiewicz K."/>
            <person name="Drgas O."/>
            <person name="Orlowska M."/>
            <person name="Perlinska-Lenart U."/>
            <person name="Aleksandrzak-Piekarczyk T."/>
            <person name="Szatraj K."/>
            <person name="Zielenkiewicz U."/>
            <person name="Pilsyk S."/>
            <person name="Malc E."/>
            <person name="Mieczkowski P."/>
            <person name="Kruszewska J.S."/>
            <person name="Biernat P."/>
            <person name="Pawlowska J."/>
        </authorList>
    </citation>
    <scope>NUCLEOTIDE SEQUENCE</scope>
    <source>
        <strain evidence="2">WA0000017839</strain>
    </source>
</reference>
<dbReference type="EMBL" id="JAEPRD010000019">
    <property type="protein sequence ID" value="KAG2208558.1"/>
    <property type="molecule type" value="Genomic_DNA"/>
</dbReference>
<dbReference type="Proteomes" id="UP000603453">
    <property type="component" value="Unassembled WGS sequence"/>
</dbReference>
<keyword evidence="3" id="KW-1185">Reference proteome</keyword>
<accession>A0A8H7RF38</accession>
<comment type="caution">
    <text evidence="2">The sequence shown here is derived from an EMBL/GenBank/DDBJ whole genome shotgun (WGS) entry which is preliminary data.</text>
</comment>